<organism evidence="6 7">
    <name type="scientific">Albidiferax ferrireducens (strain ATCC BAA-621 / DSM 15236 / T118)</name>
    <name type="common">Rhodoferax ferrireducens</name>
    <dbReference type="NCBI Taxonomy" id="338969"/>
    <lineage>
        <taxon>Bacteria</taxon>
        <taxon>Pseudomonadati</taxon>
        <taxon>Pseudomonadota</taxon>
        <taxon>Betaproteobacteria</taxon>
        <taxon>Burkholderiales</taxon>
        <taxon>Comamonadaceae</taxon>
        <taxon>Rhodoferax</taxon>
    </lineage>
</organism>
<dbReference type="HOGENOM" id="CLU_011725_1_1_4"/>
<evidence type="ECO:0000313" key="7">
    <source>
        <dbReference type="Proteomes" id="UP000008332"/>
    </source>
</evidence>
<accession>Q221N6</accession>
<dbReference type="Proteomes" id="UP000008332">
    <property type="component" value="Chromosome"/>
</dbReference>
<dbReference type="CDD" id="cd11326">
    <property type="entry name" value="AmyAc_Glg_debranch"/>
    <property type="match status" value="1"/>
</dbReference>
<dbReference type="SUPFAM" id="SSF81296">
    <property type="entry name" value="E set domains"/>
    <property type="match status" value="1"/>
</dbReference>
<dbReference type="InterPro" id="IPR017853">
    <property type="entry name" value="GH"/>
</dbReference>
<dbReference type="SUPFAM" id="SSF51445">
    <property type="entry name" value="(Trans)glycosidases"/>
    <property type="match status" value="1"/>
</dbReference>
<evidence type="ECO:0000313" key="6">
    <source>
        <dbReference type="EMBL" id="ABD68267.1"/>
    </source>
</evidence>
<dbReference type="InterPro" id="IPR014756">
    <property type="entry name" value="Ig_E-set"/>
</dbReference>
<dbReference type="EMBL" id="CP000267">
    <property type="protein sequence ID" value="ABD68267.1"/>
    <property type="molecule type" value="Genomic_DNA"/>
</dbReference>
<reference evidence="7" key="1">
    <citation type="submission" date="2006-02" db="EMBL/GenBank/DDBJ databases">
        <title>Complete sequence of chromosome of Rhodoferax ferrireducens DSM 15236.</title>
        <authorList>
            <person name="Copeland A."/>
            <person name="Lucas S."/>
            <person name="Lapidus A."/>
            <person name="Barry K."/>
            <person name="Detter J.C."/>
            <person name="Glavina del Rio T."/>
            <person name="Hammon N."/>
            <person name="Israni S."/>
            <person name="Pitluck S."/>
            <person name="Brettin T."/>
            <person name="Bruce D."/>
            <person name="Han C."/>
            <person name="Tapia R."/>
            <person name="Gilna P."/>
            <person name="Kiss H."/>
            <person name="Schmutz J."/>
            <person name="Larimer F."/>
            <person name="Land M."/>
            <person name="Kyrpides N."/>
            <person name="Ivanova N."/>
            <person name="Richardson P."/>
        </authorList>
    </citation>
    <scope>NUCLEOTIDE SEQUENCE [LARGE SCALE GENOMIC DNA]</scope>
    <source>
        <strain evidence="7">ATCC BAA-621 / DSM 15236 / T118</strain>
    </source>
</reference>
<dbReference type="InterPro" id="IPR004193">
    <property type="entry name" value="Glyco_hydro_13_N"/>
</dbReference>
<dbReference type="InterPro" id="IPR044505">
    <property type="entry name" value="GlgX_Isoamylase_N_E_set"/>
</dbReference>
<dbReference type="Gene3D" id="2.60.40.1180">
    <property type="entry name" value="Golgi alpha-mannosidase II"/>
    <property type="match status" value="1"/>
</dbReference>
<comment type="similarity">
    <text evidence="1">Belongs to the glycosyl hydrolase 13 family.</text>
</comment>
<gene>
    <name evidence="6" type="ordered locus">Rfer_0515</name>
</gene>
<feature type="domain" description="Glycosyl hydrolase family 13 catalytic" evidence="5">
    <location>
        <begin position="193"/>
        <end position="597"/>
    </location>
</feature>
<dbReference type="InterPro" id="IPR013783">
    <property type="entry name" value="Ig-like_fold"/>
</dbReference>
<keyword evidence="7" id="KW-1185">Reference proteome</keyword>
<sequence>MLTSDADALANRPGLPCKTGQSWPLGATCMTLDGQSGINFAVYSRHAEAIELCLFDEHGAQETARIRLPAHSDGVWHGFVRGLKAGQLYGLRAHGPYQPAHGQRFNPAKLLLDPFARALKGSTQHLSLERDYLGQAAADATVLNAAPDPHDNAPRMPKAQVLDLAAELQGGAAITRKPGVPLARTVLYEAHVKGLTQRHPDVPVALRGTYAGLASPPMLAHYRHLGITTLCLLPVQLFVTEAHLLQKGLRNYWGYNTLAYFVPEPAYASGQFTDDRTEFRHMVDQLHQHGLEVVLDVVFNHSAESDTFGPTLSWRGLDNASWYALDTAGQYLNFSGCGNSFNLAQPCAVQLVMDSLRWWVQAFGVDGFRFDLATALGRDPILHHDFHPMSGLLTALAQDPVLAGIKLIAEPWDLGPNGYQLGRFPARWHEWNDRFRDTSRAFWLGHHSTRGGLARRLTGSSDYFDHDGRSPLACINLLSAHDGMTLADLTSYRHKHNLANGEGNRDGQHHNLSANAGVEGPTDDVTVQSVRAQWRRALLATLFCSQGLPQLLAGDELGHSQQGNNNAYCQDNETSWLDWPGADPELTNFVGGLVHLRQTHAALRHARWFTGRATAGAGVTAADIAWRRPDGAAMAAPDWDDAQSRSFAGLIEVTDTAEASDAMPLRWLLLVHAGDEPQIFALPPGRWHTVLDSAASWVLPDAQWNSAPACTQAITAAPRTMLGLVQHVTNPVLPLEAQA</sequence>
<evidence type="ECO:0000256" key="2">
    <source>
        <dbReference type="ARBA" id="ARBA00022801"/>
    </source>
</evidence>
<dbReference type="Pfam" id="PF02922">
    <property type="entry name" value="CBM_48"/>
    <property type="match status" value="1"/>
</dbReference>
<dbReference type="eggNOG" id="COG1523">
    <property type="taxonomic scope" value="Bacteria"/>
</dbReference>
<keyword evidence="3" id="KW-0326">Glycosidase</keyword>
<dbReference type="GO" id="GO:0004135">
    <property type="term" value="F:amylo-alpha-1,6-glucosidase activity"/>
    <property type="evidence" value="ECO:0007669"/>
    <property type="project" value="InterPro"/>
</dbReference>
<dbReference type="STRING" id="338969.Rfer_0515"/>
<dbReference type="CDD" id="cd02856">
    <property type="entry name" value="E_set_GDE_Isoamylase_N"/>
    <property type="match status" value="1"/>
</dbReference>
<dbReference type="GO" id="GO:0005980">
    <property type="term" value="P:glycogen catabolic process"/>
    <property type="evidence" value="ECO:0007669"/>
    <property type="project" value="InterPro"/>
</dbReference>
<dbReference type="AlphaFoldDB" id="Q221N6"/>
<evidence type="ECO:0000256" key="4">
    <source>
        <dbReference type="SAM" id="MobiDB-lite"/>
    </source>
</evidence>
<dbReference type="SUPFAM" id="SSF51011">
    <property type="entry name" value="Glycosyl hydrolase domain"/>
    <property type="match status" value="1"/>
</dbReference>
<dbReference type="KEGG" id="rfr:Rfer_0515"/>
<name>Q221N6_ALBFT</name>
<evidence type="ECO:0000256" key="3">
    <source>
        <dbReference type="ARBA" id="ARBA00023295"/>
    </source>
</evidence>
<dbReference type="Gene3D" id="2.60.40.10">
    <property type="entry name" value="Immunoglobulins"/>
    <property type="match status" value="1"/>
</dbReference>
<dbReference type="OrthoDB" id="9800174at2"/>
<dbReference type="InterPro" id="IPR011837">
    <property type="entry name" value="Glycogen_debranch_GlgX"/>
</dbReference>
<evidence type="ECO:0000256" key="1">
    <source>
        <dbReference type="ARBA" id="ARBA00008061"/>
    </source>
</evidence>
<dbReference type="PANTHER" id="PTHR43002">
    <property type="entry name" value="GLYCOGEN DEBRANCHING ENZYME"/>
    <property type="match status" value="1"/>
</dbReference>
<dbReference type="InterPro" id="IPR006047">
    <property type="entry name" value="GH13_cat_dom"/>
</dbReference>
<feature type="region of interest" description="Disordered" evidence="4">
    <location>
        <begin position="500"/>
        <end position="520"/>
    </location>
</feature>
<keyword evidence="2" id="KW-0378">Hydrolase</keyword>
<proteinExistence type="inferred from homology"/>
<dbReference type="NCBIfam" id="TIGR02100">
    <property type="entry name" value="glgX_debranch"/>
    <property type="match status" value="1"/>
</dbReference>
<protein>
    <submittedName>
        <fullName evidence="6">Glycogen debranching enzyme GlgX</fullName>
    </submittedName>
</protein>
<dbReference type="SMART" id="SM00642">
    <property type="entry name" value="Aamy"/>
    <property type="match status" value="1"/>
</dbReference>
<dbReference type="CAZy" id="CBM48">
    <property type="family name" value="Carbohydrate-Binding Module Family 48"/>
</dbReference>
<dbReference type="CAZy" id="GH13">
    <property type="family name" value="Glycoside Hydrolase Family 13"/>
</dbReference>
<dbReference type="InterPro" id="IPR013780">
    <property type="entry name" value="Glyco_hydro_b"/>
</dbReference>
<dbReference type="RefSeq" id="WP_011462840.1">
    <property type="nucleotide sequence ID" value="NC_007908.1"/>
</dbReference>
<evidence type="ECO:0000259" key="5">
    <source>
        <dbReference type="SMART" id="SM00642"/>
    </source>
</evidence>
<dbReference type="Gene3D" id="3.20.20.80">
    <property type="entry name" value="Glycosidases"/>
    <property type="match status" value="1"/>
</dbReference>